<dbReference type="GO" id="GO:0003677">
    <property type="term" value="F:DNA binding"/>
    <property type="evidence" value="ECO:0007669"/>
    <property type="project" value="UniProtKB-KW"/>
</dbReference>
<protein>
    <recommendedName>
        <fullName evidence="6">NAC domain-containing protein</fullName>
    </recommendedName>
</protein>
<keyword evidence="2" id="KW-0238">DNA-binding</keyword>
<dbReference type="Proteomes" id="UP001314170">
    <property type="component" value="Unassembled WGS sequence"/>
</dbReference>
<comment type="caution">
    <text evidence="7">The sequence shown here is derived from an EMBL/GenBank/DDBJ whole genome shotgun (WGS) entry which is preliminary data.</text>
</comment>
<feature type="compositionally biased region" description="Low complexity" evidence="5">
    <location>
        <begin position="38"/>
        <end position="65"/>
    </location>
</feature>
<keyword evidence="8" id="KW-1185">Reference proteome</keyword>
<sequence length="320" mass="35730">MSNPQETNRLSSKNSTMEEPIPSNINPYKQTPPPPSQPHISNSMSSAPSSSSVPSINASPSSPTTLAAATSSVLGSGDLQLSQKHNDLLLAIKEFFDADPENLSENFKASPSTNISLQPPRTVTTTSVPAVHFDPTDEELMVNYLKKRIDKKNLPTNKFEEVDLYEKSPEILAADYKDSAYTKFSGGNNEWYFFTKVNKRPGNKVNRLVSGGDGYWQHGSYRKDIRDGIHVIGYRRTFTFYAKKKGCTEEKTNWRMHEFSLKDEDSTVLCRVFEKKENKPKNVRRQQRGGEQNDDAPNDQASTDGGRNGTDDPSESPKSI</sequence>
<proteinExistence type="predicted"/>
<accession>A0AAV1S1A7</accession>
<organism evidence="7 8">
    <name type="scientific">Dovyalis caffra</name>
    <dbReference type="NCBI Taxonomy" id="77055"/>
    <lineage>
        <taxon>Eukaryota</taxon>
        <taxon>Viridiplantae</taxon>
        <taxon>Streptophyta</taxon>
        <taxon>Embryophyta</taxon>
        <taxon>Tracheophyta</taxon>
        <taxon>Spermatophyta</taxon>
        <taxon>Magnoliopsida</taxon>
        <taxon>eudicotyledons</taxon>
        <taxon>Gunneridae</taxon>
        <taxon>Pentapetalae</taxon>
        <taxon>rosids</taxon>
        <taxon>fabids</taxon>
        <taxon>Malpighiales</taxon>
        <taxon>Salicaceae</taxon>
        <taxon>Flacourtieae</taxon>
        <taxon>Dovyalis</taxon>
    </lineage>
</organism>
<evidence type="ECO:0000256" key="5">
    <source>
        <dbReference type="SAM" id="MobiDB-lite"/>
    </source>
</evidence>
<dbReference type="InterPro" id="IPR036093">
    <property type="entry name" value="NAC_dom_sf"/>
</dbReference>
<evidence type="ECO:0000256" key="4">
    <source>
        <dbReference type="ARBA" id="ARBA00023242"/>
    </source>
</evidence>
<evidence type="ECO:0000313" key="7">
    <source>
        <dbReference type="EMBL" id="CAK7343488.1"/>
    </source>
</evidence>
<keyword evidence="1" id="KW-0805">Transcription regulation</keyword>
<dbReference type="PROSITE" id="PS51005">
    <property type="entry name" value="NAC"/>
    <property type="match status" value="1"/>
</dbReference>
<dbReference type="PANTHER" id="PTHR31719">
    <property type="entry name" value="NAC TRANSCRIPTION FACTOR 56"/>
    <property type="match status" value="1"/>
</dbReference>
<feature type="compositionally biased region" description="Polar residues" evidence="5">
    <location>
        <begin position="1"/>
        <end position="17"/>
    </location>
</feature>
<dbReference type="Pfam" id="PF02365">
    <property type="entry name" value="NAM"/>
    <property type="match status" value="1"/>
</dbReference>
<dbReference type="InterPro" id="IPR003441">
    <property type="entry name" value="NAC-dom"/>
</dbReference>
<feature type="region of interest" description="Disordered" evidence="5">
    <location>
        <begin position="1"/>
        <end position="65"/>
    </location>
</feature>
<dbReference type="SUPFAM" id="SSF101941">
    <property type="entry name" value="NAC domain"/>
    <property type="match status" value="1"/>
</dbReference>
<dbReference type="Gene3D" id="2.170.150.80">
    <property type="entry name" value="NAC domain"/>
    <property type="match status" value="1"/>
</dbReference>
<name>A0AAV1S1A7_9ROSI</name>
<feature type="region of interest" description="Disordered" evidence="5">
    <location>
        <begin position="276"/>
        <end position="320"/>
    </location>
</feature>
<evidence type="ECO:0000256" key="1">
    <source>
        <dbReference type="ARBA" id="ARBA00023015"/>
    </source>
</evidence>
<keyword evidence="3" id="KW-0804">Transcription</keyword>
<feature type="domain" description="NAC" evidence="6">
    <location>
        <begin position="127"/>
        <end position="275"/>
    </location>
</feature>
<evidence type="ECO:0000256" key="2">
    <source>
        <dbReference type="ARBA" id="ARBA00023125"/>
    </source>
</evidence>
<dbReference type="AlphaFoldDB" id="A0AAV1S1A7"/>
<evidence type="ECO:0000259" key="6">
    <source>
        <dbReference type="PROSITE" id="PS51005"/>
    </source>
</evidence>
<gene>
    <name evidence="7" type="ORF">DCAF_LOCUS17334</name>
</gene>
<keyword evidence="4" id="KW-0539">Nucleus</keyword>
<dbReference type="PANTHER" id="PTHR31719:SF179">
    <property type="entry name" value="OS08G0148400 PROTEIN"/>
    <property type="match status" value="1"/>
</dbReference>
<dbReference type="EMBL" id="CAWUPB010001160">
    <property type="protein sequence ID" value="CAK7343488.1"/>
    <property type="molecule type" value="Genomic_DNA"/>
</dbReference>
<evidence type="ECO:0000256" key="3">
    <source>
        <dbReference type="ARBA" id="ARBA00023163"/>
    </source>
</evidence>
<evidence type="ECO:0000313" key="8">
    <source>
        <dbReference type="Proteomes" id="UP001314170"/>
    </source>
</evidence>
<dbReference type="GO" id="GO:0006355">
    <property type="term" value="P:regulation of DNA-templated transcription"/>
    <property type="evidence" value="ECO:0007669"/>
    <property type="project" value="InterPro"/>
</dbReference>
<reference evidence="7 8" key="1">
    <citation type="submission" date="2024-01" db="EMBL/GenBank/DDBJ databases">
        <authorList>
            <person name="Waweru B."/>
        </authorList>
    </citation>
    <scope>NUCLEOTIDE SEQUENCE [LARGE SCALE GENOMIC DNA]</scope>
</reference>